<sequence>MVVEVPKERRLPSTREIEDDIVLDRTFFQKLVKPSTTDSDWDIYLVESLWPVLAKGLAALALEVEKLHFRDDADPLVRSRFCPLAWLAQYLLRNNPSSGRIGDANVEQFSEWAELERGRREIYRRKKEIRGVFEGFCSRRQVRISAIHKVVAVLDELAWLGGELINCKYCSTPKILEAFAGKDSIDFDEFWHWFAGPATGPGGVPLKWTAFVRAQARKHHKETQEREAAATEEKEAAAVEAMRADEEREKHDFVTLNELALLARFAHLCTHLLENKEIQRILDEDYILTGMEPDDESEVVDEVPPKGAHVELICDLLEKAGFRKDPKRFCRDDIAPELAALNGYQISAPEDVRWTVICMHQWALLQRLLVCECEDGIVDSESLELVMNPEEFAILRRKVALTKDVHLRSTSEELPDLTGTGFQDEGDGSGKCLNGAFLEQAAWSVIECAALEHVPGGAPSRQGKPSMKELSDRYNINIIRLEWLLEQFGTLLPEGQDNYPDDPQVARLKVICTMIHS</sequence>
<proteinExistence type="predicted"/>
<protein>
    <submittedName>
        <fullName evidence="1">Uncharacterized protein</fullName>
    </submittedName>
</protein>
<dbReference type="Proteomes" id="UP000591131">
    <property type="component" value="Unassembled WGS sequence"/>
</dbReference>
<reference evidence="1 2" key="1">
    <citation type="submission" date="2020-04" db="EMBL/GenBank/DDBJ databases">
        <title>Perkinsus chesapeaki whole genome sequence.</title>
        <authorList>
            <person name="Bogema D.R."/>
        </authorList>
    </citation>
    <scope>NUCLEOTIDE SEQUENCE [LARGE SCALE GENOMIC DNA]</scope>
    <source>
        <strain evidence="1">ATCC PRA-425</strain>
    </source>
</reference>
<keyword evidence="2" id="KW-1185">Reference proteome</keyword>
<organism evidence="1 2">
    <name type="scientific">Perkinsus chesapeaki</name>
    <name type="common">Clam parasite</name>
    <name type="synonym">Perkinsus andrewsi</name>
    <dbReference type="NCBI Taxonomy" id="330153"/>
    <lineage>
        <taxon>Eukaryota</taxon>
        <taxon>Sar</taxon>
        <taxon>Alveolata</taxon>
        <taxon>Perkinsozoa</taxon>
        <taxon>Perkinsea</taxon>
        <taxon>Perkinsida</taxon>
        <taxon>Perkinsidae</taxon>
        <taxon>Perkinsus</taxon>
    </lineage>
</organism>
<dbReference type="EMBL" id="JAAPAO010000343">
    <property type="protein sequence ID" value="KAF4662555.1"/>
    <property type="molecule type" value="Genomic_DNA"/>
</dbReference>
<dbReference type="AlphaFoldDB" id="A0A7J6LTG3"/>
<evidence type="ECO:0000313" key="2">
    <source>
        <dbReference type="Proteomes" id="UP000591131"/>
    </source>
</evidence>
<name>A0A7J6LTG3_PERCH</name>
<gene>
    <name evidence="1" type="ORF">FOL47_006194</name>
</gene>
<accession>A0A7J6LTG3</accession>
<evidence type="ECO:0000313" key="1">
    <source>
        <dbReference type="EMBL" id="KAF4662555.1"/>
    </source>
</evidence>
<comment type="caution">
    <text evidence="1">The sequence shown here is derived from an EMBL/GenBank/DDBJ whole genome shotgun (WGS) entry which is preliminary data.</text>
</comment>
<dbReference type="OrthoDB" id="438288at2759"/>